<dbReference type="CDD" id="cd00085">
    <property type="entry name" value="HNHc"/>
    <property type="match status" value="1"/>
</dbReference>
<keyword evidence="2" id="KW-0540">Nuclease</keyword>
<keyword evidence="2" id="KW-0378">Hydrolase</keyword>
<dbReference type="Gene3D" id="1.10.30.50">
    <property type="match status" value="1"/>
</dbReference>
<dbReference type="RefSeq" id="WP_379526443.1">
    <property type="nucleotide sequence ID" value="NZ_JBHSBI010000001.1"/>
</dbReference>
<evidence type="ECO:0000313" key="2">
    <source>
        <dbReference type="EMBL" id="MFC4006004.1"/>
    </source>
</evidence>
<comment type="caution">
    <text evidence="2">The sequence shown here is derived from an EMBL/GenBank/DDBJ whole genome shotgun (WGS) entry which is preliminary data.</text>
</comment>
<keyword evidence="3" id="KW-1185">Reference proteome</keyword>
<evidence type="ECO:0000259" key="1">
    <source>
        <dbReference type="Pfam" id="PF13391"/>
    </source>
</evidence>
<accession>A0ABV8FYS7</accession>
<dbReference type="Pfam" id="PF13391">
    <property type="entry name" value="HNH_2"/>
    <property type="match status" value="1"/>
</dbReference>
<feature type="domain" description="HNH nuclease" evidence="1">
    <location>
        <begin position="34"/>
        <end position="87"/>
    </location>
</feature>
<organism evidence="2 3">
    <name type="scientific">Nonomuraea purpurea</name>
    <dbReference type="NCBI Taxonomy" id="1849276"/>
    <lineage>
        <taxon>Bacteria</taxon>
        <taxon>Bacillati</taxon>
        <taxon>Actinomycetota</taxon>
        <taxon>Actinomycetes</taxon>
        <taxon>Streptosporangiales</taxon>
        <taxon>Streptosporangiaceae</taxon>
        <taxon>Nonomuraea</taxon>
    </lineage>
</organism>
<keyword evidence="2" id="KW-0255">Endonuclease</keyword>
<dbReference type="GO" id="GO:0004519">
    <property type="term" value="F:endonuclease activity"/>
    <property type="evidence" value="ECO:0007669"/>
    <property type="project" value="UniProtKB-KW"/>
</dbReference>
<reference evidence="3" key="1">
    <citation type="journal article" date="2019" name="Int. J. Syst. Evol. Microbiol.">
        <title>The Global Catalogue of Microorganisms (GCM) 10K type strain sequencing project: providing services to taxonomists for standard genome sequencing and annotation.</title>
        <authorList>
            <consortium name="The Broad Institute Genomics Platform"/>
            <consortium name="The Broad Institute Genome Sequencing Center for Infectious Disease"/>
            <person name="Wu L."/>
            <person name="Ma J."/>
        </authorList>
    </citation>
    <scope>NUCLEOTIDE SEQUENCE [LARGE SCALE GENOMIC DNA]</scope>
    <source>
        <strain evidence="3">TBRC 1276</strain>
    </source>
</reference>
<name>A0ABV8FYS7_9ACTN</name>
<dbReference type="InterPro" id="IPR003615">
    <property type="entry name" value="HNH_nuc"/>
</dbReference>
<dbReference type="EMBL" id="JBHSBI010000001">
    <property type="protein sequence ID" value="MFC4006004.1"/>
    <property type="molecule type" value="Genomic_DNA"/>
</dbReference>
<dbReference type="Proteomes" id="UP001595851">
    <property type="component" value="Unassembled WGS sequence"/>
</dbReference>
<proteinExistence type="predicted"/>
<sequence>MLVYITATKSLHPLRRNGELREVRQIKDLHRHHCQICGQRLELPNGFYAEGAHIRPVGKPHSGPDEPGNLLCLCPNDHVLFDRGGLTLTDDLQIFDEFAGQFRGSLRLAPQHMINIAHVAYHRQVVRQS</sequence>
<evidence type="ECO:0000313" key="3">
    <source>
        <dbReference type="Proteomes" id="UP001595851"/>
    </source>
</evidence>
<gene>
    <name evidence="2" type="ORF">ACFOY2_02135</name>
</gene>
<protein>
    <submittedName>
        <fullName evidence="2">HNH endonuclease</fullName>
    </submittedName>
</protein>